<dbReference type="EMBL" id="BHVY01000007">
    <property type="protein sequence ID" value="GIJ90802.1"/>
    <property type="molecule type" value="Genomic_DNA"/>
</dbReference>
<keyword evidence="2" id="KW-1185">Reference proteome</keyword>
<proteinExistence type="predicted"/>
<evidence type="ECO:0000313" key="1">
    <source>
        <dbReference type="EMBL" id="GIJ90802.1"/>
    </source>
</evidence>
<protein>
    <submittedName>
        <fullName evidence="1">Uncharacterized protein</fullName>
    </submittedName>
</protein>
<accession>A0A9P3EYS2</accession>
<name>A0A9P3EYS2_9EURO</name>
<gene>
    <name evidence="1" type="ORF">Asppvi_009765</name>
</gene>
<comment type="caution">
    <text evidence="1">The sequence shown here is derived from an EMBL/GenBank/DDBJ whole genome shotgun (WGS) entry which is preliminary data.</text>
</comment>
<dbReference type="InterPro" id="IPR046591">
    <property type="entry name" value="DUF6649"/>
</dbReference>
<dbReference type="Proteomes" id="UP001043456">
    <property type="component" value="Unassembled WGS sequence"/>
</dbReference>
<evidence type="ECO:0000313" key="2">
    <source>
        <dbReference type="Proteomes" id="UP001043456"/>
    </source>
</evidence>
<dbReference type="Pfam" id="PF20354">
    <property type="entry name" value="DUF6649"/>
    <property type="match status" value="1"/>
</dbReference>
<sequence>MSYLGGGGWCEFLMTEAPQRGKKRPAENDPDGDQPLAKKFGLLQIEPCLFGTPQICGGDTSPTQSNPFDTTERMMLDDTKHTIYIHDLDSELADSEPQEYSITFLPEIGAKLGSLQKLLNVDKQPQNNELVLYRDPKSLTVPEEDDYVRRAILDSRRRARAAQTQRRSAEKVVKEVKSNLVCNADGDVMEIDHTIQ</sequence>
<dbReference type="OrthoDB" id="5345504at2759"/>
<reference evidence="1 2" key="1">
    <citation type="submission" date="2018-10" db="EMBL/GenBank/DDBJ databases">
        <title>Pan-genome distribution and transcriptional activeness of fungal secondary metabolism genes in Aspergillus section Fumigati.</title>
        <authorList>
            <person name="Takahashi H."/>
            <person name="Umemura M."/>
            <person name="Ninomiya A."/>
            <person name="Kusuya Y."/>
            <person name="Urayama S."/>
            <person name="Shimizu M."/>
            <person name="Watanabe A."/>
            <person name="Kamei K."/>
            <person name="Yaguchi T."/>
            <person name="Hagiwara D."/>
        </authorList>
    </citation>
    <scope>NUCLEOTIDE SEQUENCE [LARGE SCALE GENOMIC DNA]</scope>
    <source>
        <strain evidence="1 2">IFM 55266</strain>
    </source>
</reference>
<dbReference type="RefSeq" id="XP_043161548.1">
    <property type="nucleotide sequence ID" value="XM_043305613.1"/>
</dbReference>
<dbReference type="AlphaFoldDB" id="A0A9P3EYS2"/>
<dbReference type="GeneID" id="67008375"/>
<organism evidence="1 2">
    <name type="scientific">Aspergillus pseudoviridinutans</name>
    <dbReference type="NCBI Taxonomy" id="1517512"/>
    <lineage>
        <taxon>Eukaryota</taxon>
        <taxon>Fungi</taxon>
        <taxon>Dikarya</taxon>
        <taxon>Ascomycota</taxon>
        <taxon>Pezizomycotina</taxon>
        <taxon>Eurotiomycetes</taxon>
        <taxon>Eurotiomycetidae</taxon>
        <taxon>Eurotiales</taxon>
        <taxon>Aspergillaceae</taxon>
        <taxon>Aspergillus</taxon>
        <taxon>Aspergillus subgen. Fumigati</taxon>
    </lineage>
</organism>